<dbReference type="InterPro" id="IPR036388">
    <property type="entry name" value="WH-like_DNA-bd_sf"/>
</dbReference>
<comment type="caution">
    <text evidence="8">The sequence shown here is derived from an EMBL/GenBank/DDBJ whole genome shotgun (WGS) entry which is preliminary data.</text>
</comment>
<dbReference type="InterPro" id="IPR036390">
    <property type="entry name" value="WH_DNA-bd_sf"/>
</dbReference>
<feature type="domain" description="HTH gntR-type" evidence="7">
    <location>
        <begin position="21"/>
        <end position="89"/>
    </location>
</feature>
<dbReference type="OrthoDB" id="9802328at2"/>
<name>A0A401ZMM1_9CHLR</name>
<dbReference type="Pfam" id="PF00155">
    <property type="entry name" value="Aminotran_1_2"/>
    <property type="match status" value="1"/>
</dbReference>
<dbReference type="InterPro" id="IPR051446">
    <property type="entry name" value="HTH_trans_reg/aminotransferase"/>
</dbReference>
<evidence type="ECO:0000256" key="3">
    <source>
        <dbReference type="ARBA" id="ARBA00023015"/>
    </source>
</evidence>
<dbReference type="PRINTS" id="PR00035">
    <property type="entry name" value="HTHGNTR"/>
</dbReference>
<evidence type="ECO:0000313" key="9">
    <source>
        <dbReference type="Proteomes" id="UP000287224"/>
    </source>
</evidence>
<evidence type="ECO:0000256" key="4">
    <source>
        <dbReference type="ARBA" id="ARBA00023125"/>
    </source>
</evidence>
<proteinExistence type="inferred from homology"/>
<evidence type="ECO:0000256" key="1">
    <source>
        <dbReference type="ARBA" id="ARBA00005384"/>
    </source>
</evidence>
<gene>
    <name evidence="8" type="ORF">KDAU_54210</name>
</gene>
<evidence type="ECO:0000259" key="7">
    <source>
        <dbReference type="PROSITE" id="PS50949"/>
    </source>
</evidence>
<dbReference type="InterPro" id="IPR004839">
    <property type="entry name" value="Aminotransferase_I/II_large"/>
</dbReference>
<evidence type="ECO:0000313" key="8">
    <source>
        <dbReference type="EMBL" id="GCE08092.1"/>
    </source>
</evidence>
<organism evidence="8 9">
    <name type="scientific">Dictyobacter aurantiacus</name>
    <dbReference type="NCBI Taxonomy" id="1936993"/>
    <lineage>
        <taxon>Bacteria</taxon>
        <taxon>Bacillati</taxon>
        <taxon>Chloroflexota</taxon>
        <taxon>Ktedonobacteria</taxon>
        <taxon>Ktedonobacterales</taxon>
        <taxon>Dictyobacteraceae</taxon>
        <taxon>Dictyobacter</taxon>
    </lineage>
</organism>
<dbReference type="Gene3D" id="1.10.10.10">
    <property type="entry name" value="Winged helix-like DNA-binding domain superfamily/Winged helix DNA-binding domain"/>
    <property type="match status" value="1"/>
</dbReference>
<dbReference type="SUPFAM" id="SSF46785">
    <property type="entry name" value="Winged helix' DNA-binding domain"/>
    <property type="match status" value="1"/>
</dbReference>
<keyword evidence="5" id="KW-0804">Transcription</keyword>
<dbReference type="CDD" id="cd07377">
    <property type="entry name" value="WHTH_GntR"/>
    <property type="match status" value="1"/>
</dbReference>
<evidence type="ECO:0000256" key="5">
    <source>
        <dbReference type="ARBA" id="ARBA00023163"/>
    </source>
</evidence>
<dbReference type="GO" id="GO:0003700">
    <property type="term" value="F:DNA-binding transcription factor activity"/>
    <property type="evidence" value="ECO:0007669"/>
    <property type="project" value="InterPro"/>
</dbReference>
<dbReference type="RefSeq" id="WP_126600400.1">
    <property type="nucleotide sequence ID" value="NZ_BIFQ01000002.1"/>
</dbReference>
<feature type="region of interest" description="Disordered" evidence="6">
    <location>
        <begin position="91"/>
        <end position="117"/>
    </location>
</feature>
<protein>
    <submittedName>
        <fullName evidence="8">GntR family transcriptional regulator</fullName>
    </submittedName>
</protein>
<evidence type="ECO:0000256" key="2">
    <source>
        <dbReference type="ARBA" id="ARBA00022898"/>
    </source>
</evidence>
<dbReference type="Pfam" id="PF00392">
    <property type="entry name" value="GntR"/>
    <property type="match status" value="1"/>
</dbReference>
<dbReference type="PANTHER" id="PTHR46577">
    <property type="entry name" value="HTH-TYPE TRANSCRIPTIONAL REGULATORY PROTEIN GABR"/>
    <property type="match status" value="1"/>
</dbReference>
<dbReference type="GO" id="GO:0003677">
    <property type="term" value="F:DNA binding"/>
    <property type="evidence" value="ECO:0007669"/>
    <property type="project" value="UniProtKB-KW"/>
</dbReference>
<evidence type="ECO:0000256" key="6">
    <source>
        <dbReference type="SAM" id="MobiDB-lite"/>
    </source>
</evidence>
<dbReference type="InterPro" id="IPR000524">
    <property type="entry name" value="Tscrpt_reg_HTH_GntR"/>
</dbReference>
<dbReference type="EMBL" id="BIFQ01000002">
    <property type="protein sequence ID" value="GCE08092.1"/>
    <property type="molecule type" value="Genomic_DNA"/>
</dbReference>
<keyword evidence="2" id="KW-0663">Pyridoxal phosphate</keyword>
<dbReference type="AlphaFoldDB" id="A0A401ZMM1"/>
<dbReference type="Proteomes" id="UP000287224">
    <property type="component" value="Unassembled WGS sequence"/>
</dbReference>
<comment type="similarity">
    <text evidence="1">In the C-terminal section; belongs to the class-I pyridoxal-phosphate-dependent aminotransferase family.</text>
</comment>
<keyword evidence="3" id="KW-0805">Transcription regulation</keyword>
<accession>A0A401ZMM1</accession>
<keyword evidence="9" id="KW-1185">Reference proteome</keyword>
<sequence length="505" mass="56187">MPKRIVRSTRPEITLDQYAAAPLYKQLYERLRAEILSGQLESGARLPSTRTLASELGVSRNTTALAYEQLLMEGYIESKVGDGTRVARLQPEQALHVRRNGRRPTASRQPVTRDEPMGQRGQLLAGLTWLEEETHPDDTLNTAFRIGQPDVTTFPYETWARLISRHARQSLSTFTEYSDAQGYAPLREAIAAHIGITRGVHCSPEQIILTAGAQGALDLLARVLLDPGDMAWVEDPGYPGARGALLGAGATLVQVPVDREGIDVEAGRQLCQQARLAVVTPSHQFPTGVTMSLNRRLALLEWCRESRSWIVEDDYDSEFRFSGRPLEALQGLDSSGRVIYVGTFSKVLIPSLRLGYLIVPPTLLKGMVATRRLIDVYLPLLEQLALTDFIVEGHFARHLRKMRIQYLERRNTLVDALRKELGDRVEVMVPQAGMHLMAWLPTGLDARRVARQATRHGLLTTPIVQNSQDSQHANTRQGLMLGFSGATPSELRAAVQILARAFQEL</sequence>
<dbReference type="InterPro" id="IPR015424">
    <property type="entry name" value="PyrdxlP-dep_Trfase"/>
</dbReference>
<dbReference type="PANTHER" id="PTHR46577:SF1">
    <property type="entry name" value="HTH-TYPE TRANSCRIPTIONAL REGULATORY PROTEIN GABR"/>
    <property type="match status" value="1"/>
</dbReference>
<dbReference type="SUPFAM" id="SSF53383">
    <property type="entry name" value="PLP-dependent transferases"/>
    <property type="match status" value="1"/>
</dbReference>
<dbReference type="InterPro" id="IPR015421">
    <property type="entry name" value="PyrdxlP-dep_Trfase_major"/>
</dbReference>
<dbReference type="Gene3D" id="3.40.640.10">
    <property type="entry name" value="Type I PLP-dependent aspartate aminotransferase-like (Major domain)"/>
    <property type="match status" value="1"/>
</dbReference>
<dbReference type="SMART" id="SM00345">
    <property type="entry name" value="HTH_GNTR"/>
    <property type="match status" value="1"/>
</dbReference>
<keyword evidence="4" id="KW-0238">DNA-binding</keyword>
<dbReference type="GO" id="GO:0030170">
    <property type="term" value="F:pyridoxal phosphate binding"/>
    <property type="evidence" value="ECO:0007669"/>
    <property type="project" value="InterPro"/>
</dbReference>
<dbReference type="CDD" id="cd00609">
    <property type="entry name" value="AAT_like"/>
    <property type="match status" value="1"/>
</dbReference>
<reference evidence="9" key="1">
    <citation type="submission" date="2018-12" db="EMBL/GenBank/DDBJ databases">
        <title>Tengunoibacter tsumagoiensis gen. nov., sp. nov., Dictyobacter kobayashii sp. nov., D. alpinus sp. nov., and D. joshuensis sp. nov. and description of Dictyobacteraceae fam. nov. within the order Ktedonobacterales isolated from Tengu-no-mugimeshi.</title>
        <authorList>
            <person name="Wang C.M."/>
            <person name="Zheng Y."/>
            <person name="Sakai Y."/>
            <person name="Toyoda A."/>
            <person name="Minakuchi Y."/>
            <person name="Abe K."/>
            <person name="Yokota A."/>
            <person name="Yabe S."/>
        </authorList>
    </citation>
    <scope>NUCLEOTIDE SEQUENCE [LARGE SCALE GENOMIC DNA]</scope>
    <source>
        <strain evidence="9">S-27</strain>
    </source>
</reference>
<dbReference type="PROSITE" id="PS50949">
    <property type="entry name" value="HTH_GNTR"/>
    <property type="match status" value="1"/>
</dbReference>